<gene>
    <name evidence="1" type="ORF">HCZ30_12160</name>
</gene>
<accession>A0ABX0W1Q9</accession>
<evidence type="ECO:0000313" key="2">
    <source>
        <dbReference type="Proteomes" id="UP000709466"/>
    </source>
</evidence>
<dbReference type="RefSeq" id="WP_167638568.1">
    <property type="nucleotide sequence ID" value="NZ_JAATOP010000008.1"/>
</dbReference>
<dbReference type="PROSITE" id="PS51257">
    <property type="entry name" value="PROKAR_LIPOPROTEIN"/>
    <property type="match status" value="1"/>
</dbReference>
<evidence type="ECO:0008006" key="3">
    <source>
        <dbReference type="Google" id="ProtNLM"/>
    </source>
</evidence>
<protein>
    <recommendedName>
        <fullName evidence="3">Dihydroxy-acid dehydratase</fullName>
    </recommendedName>
</protein>
<reference evidence="1 2" key="1">
    <citation type="submission" date="2020-03" db="EMBL/GenBank/DDBJ databases">
        <title>Bacterial isolates of synthetic phycosphere.</title>
        <authorList>
            <person name="Fu H."/>
            <person name="Moran M.A."/>
        </authorList>
    </citation>
    <scope>NUCLEOTIDE SEQUENCE [LARGE SCALE GENOMIC DNA]</scope>
    <source>
        <strain evidence="1 2">HF1</strain>
    </source>
</reference>
<sequence length="197" mass="20794">MRYGLWIKGTLIGASLFLAACAEGALRLPVRNQAVYGGEARVKAPEGYCIITEASLPEHGFVAMAPCYVQSISTTRPGTDAVITVQVGSAGSAVIAGNESKLRDMLGTEAGGGVLASDGNAQSIQIDAVEVVGNTVEVHFTDMGRPRFANLEQSEWRAFFDAGGRLMTVSVRGYAHLPVENAEGLSLLHQTVAVNRE</sequence>
<keyword evidence="2" id="KW-1185">Reference proteome</keyword>
<proteinExistence type="predicted"/>
<evidence type="ECO:0000313" key="1">
    <source>
        <dbReference type="EMBL" id="NIY73179.1"/>
    </source>
</evidence>
<dbReference type="Proteomes" id="UP000709466">
    <property type="component" value="Unassembled WGS sequence"/>
</dbReference>
<comment type="caution">
    <text evidence="1">The sequence shown here is derived from an EMBL/GenBank/DDBJ whole genome shotgun (WGS) entry which is preliminary data.</text>
</comment>
<organism evidence="1 2">
    <name type="scientific">Marivivens donghaensis</name>
    <dbReference type="NCBI Taxonomy" id="1699413"/>
    <lineage>
        <taxon>Bacteria</taxon>
        <taxon>Pseudomonadati</taxon>
        <taxon>Pseudomonadota</taxon>
        <taxon>Alphaproteobacteria</taxon>
        <taxon>Rhodobacterales</taxon>
        <taxon>Paracoccaceae</taxon>
        <taxon>Marivivens group</taxon>
        <taxon>Marivivens</taxon>
    </lineage>
</organism>
<dbReference type="EMBL" id="JAATOP010000008">
    <property type="protein sequence ID" value="NIY73179.1"/>
    <property type="molecule type" value="Genomic_DNA"/>
</dbReference>
<name>A0ABX0W1Q9_9RHOB</name>